<dbReference type="NCBIfam" id="TIGR01128">
    <property type="entry name" value="holA"/>
    <property type="match status" value="1"/>
</dbReference>
<dbReference type="InterPro" id="IPR001315">
    <property type="entry name" value="CARD"/>
</dbReference>
<dbReference type="Gene3D" id="1.20.272.10">
    <property type="match status" value="1"/>
</dbReference>
<organism evidence="10 11">
    <name type="scientific">Anaerobium acetethylicum</name>
    <dbReference type="NCBI Taxonomy" id="1619234"/>
    <lineage>
        <taxon>Bacteria</taxon>
        <taxon>Bacillati</taxon>
        <taxon>Bacillota</taxon>
        <taxon>Clostridia</taxon>
        <taxon>Lachnospirales</taxon>
        <taxon>Lachnospiraceae</taxon>
        <taxon>Anaerobium</taxon>
    </lineage>
</organism>
<dbReference type="InterPro" id="IPR010372">
    <property type="entry name" value="DNA_pol3_delta_N"/>
</dbReference>
<name>A0A1D3TT40_9FIRM</name>
<evidence type="ECO:0000256" key="2">
    <source>
        <dbReference type="ARBA" id="ARBA00017703"/>
    </source>
</evidence>
<dbReference type="PROSITE" id="PS50209">
    <property type="entry name" value="CARD"/>
    <property type="match status" value="1"/>
</dbReference>
<dbReference type="Pfam" id="PF06144">
    <property type="entry name" value="DNA_pol3_delta"/>
    <property type="match status" value="1"/>
</dbReference>
<gene>
    <name evidence="10" type="ORF">SAMN05421730_100886</name>
</gene>
<feature type="domain" description="CARD" evidence="9">
    <location>
        <begin position="146"/>
        <end position="229"/>
    </location>
</feature>
<proteinExistence type="inferred from homology"/>
<accession>A0A1D3TT40</accession>
<evidence type="ECO:0000256" key="7">
    <source>
        <dbReference type="ARBA" id="ARBA00034754"/>
    </source>
</evidence>
<evidence type="ECO:0000256" key="6">
    <source>
        <dbReference type="ARBA" id="ARBA00022932"/>
    </source>
</evidence>
<dbReference type="STRING" id="1619234.SAMN05421730_100886"/>
<evidence type="ECO:0000256" key="5">
    <source>
        <dbReference type="ARBA" id="ARBA00022705"/>
    </source>
</evidence>
<dbReference type="GO" id="GO:0009360">
    <property type="term" value="C:DNA polymerase III complex"/>
    <property type="evidence" value="ECO:0007669"/>
    <property type="project" value="InterPro"/>
</dbReference>
<comment type="similarity">
    <text evidence="7">Belongs to the DNA polymerase HolA subunit family.</text>
</comment>
<keyword evidence="3" id="KW-0808">Transferase</keyword>
<dbReference type="InterPro" id="IPR005790">
    <property type="entry name" value="DNA_polIII_delta"/>
</dbReference>
<evidence type="ECO:0000259" key="9">
    <source>
        <dbReference type="PROSITE" id="PS50209"/>
    </source>
</evidence>
<comment type="catalytic activity">
    <reaction evidence="8">
        <text>DNA(n) + a 2'-deoxyribonucleoside 5'-triphosphate = DNA(n+1) + diphosphate</text>
        <dbReference type="Rhea" id="RHEA:22508"/>
        <dbReference type="Rhea" id="RHEA-COMP:17339"/>
        <dbReference type="Rhea" id="RHEA-COMP:17340"/>
        <dbReference type="ChEBI" id="CHEBI:33019"/>
        <dbReference type="ChEBI" id="CHEBI:61560"/>
        <dbReference type="ChEBI" id="CHEBI:173112"/>
        <dbReference type="EC" id="2.7.7.7"/>
    </reaction>
</comment>
<keyword evidence="4" id="KW-0548">Nucleotidyltransferase</keyword>
<dbReference type="GO" id="GO:0003887">
    <property type="term" value="F:DNA-directed DNA polymerase activity"/>
    <property type="evidence" value="ECO:0007669"/>
    <property type="project" value="UniProtKB-KW"/>
</dbReference>
<dbReference type="InterPro" id="IPR048466">
    <property type="entry name" value="DNA_pol3_delta-like_C"/>
</dbReference>
<protein>
    <recommendedName>
        <fullName evidence="2">DNA polymerase III subunit delta</fullName>
        <ecNumber evidence="1">2.7.7.7</ecNumber>
    </recommendedName>
</protein>
<dbReference type="SUPFAM" id="SSF48019">
    <property type="entry name" value="post-AAA+ oligomerization domain-like"/>
    <property type="match status" value="1"/>
</dbReference>
<evidence type="ECO:0000313" key="11">
    <source>
        <dbReference type="Proteomes" id="UP000199315"/>
    </source>
</evidence>
<dbReference type="OrthoDB" id="9775929at2"/>
<keyword evidence="11" id="KW-1185">Reference proteome</keyword>
<evidence type="ECO:0000256" key="3">
    <source>
        <dbReference type="ARBA" id="ARBA00022679"/>
    </source>
</evidence>
<dbReference type="Pfam" id="PF21694">
    <property type="entry name" value="DNA_pol3_delta_C"/>
    <property type="match status" value="1"/>
</dbReference>
<evidence type="ECO:0000256" key="1">
    <source>
        <dbReference type="ARBA" id="ARBA00012417"/>
    </source>
</evidence>
<dbReference type="GO" id="GO:0006261">
    <property type="term" value="P:DNA-templated DNA replication"/>
    <property type="evidence" value="ECO:0007669"/>
    <property type="project" value="TreeGrafter"/>
</dbReference>
<dbReference type="Gene3D" id="1.10.8.60">
    <property type="match status" value="1"/>
</dbReference>
<evidence type="ECO:0000256" key="8">
    <source>
        <dbReference type="ARBA" id="ARBA00049244"/>
    </source>
</evidence>
<dbReference type="AlphaFoldDB" id="A0A1D3TT40"/>
<reference evidence="10 11" key="1">
    <citation type="submission" date="2016-09" db="EMBL/GenBank/DDBJ databases">
        <authorList>
            <person name="Capua I."/>
            <person name="De Benedictis P."/>
            <person name="Joannis T."/>
            <person name="Lombin L.H."/>
            <person name="Cattoli G."/>
        </authorList>
    </citation>
    <scope>NUCLEOTIDE SEQUENCE [LARGE SCALE GENOMIC DNA]</scope>
    <source>
        <strain evidence="10 11">GluBS11</strain>
    </source>
</reference>
<dbReference type="SUPFAM" id="SSF52540">
    <property type="entry name" value="P-loop containing nucleoside triphosphate hydrolases"/>
    <property type="match status" value="1"/>
</dbReference>
<dbReference type="Proteomes" id="UP000199315">
    <property type="component" value="Unassembled WGS sequence"/>
</dbReference>
<dbReference type="Gene3D" id="3.40.50.300">
    <property type="entry name" value="P-loop containing nucleotide triphosphate hydrolases"/>
    <property type="match status" value="1"/>
</dbReference>
<dbReference type="RefSeq" id="WP_091232890.1">
    <property type="nucleotide sequence ID" value="NZ_FMKA01000008.1"/>
</dbReference>
<dbReference type="EC" id="2.7.7.7" evidence="1"/>
<evidence type="ECO:0000313" key="10">
    <source>
        <dbReference type="EMBL" id="SCP97122.1"/>
    </source>
</evidence>
<sequence>MKSINEDLKTGNFKQIYLLYGEEAYLKRQYKEKLVKALVEPGDTMNYGYFEGKKINVKEIIDLSETMPFFADRRLIVVENSGLFKGEGQELADYLKELPETSYFIFVESEIDKRSRLFKAVKDIGRVTELGRQNEKMLISWILGKLKGENKRITENTMMSLLNKTGADMENIDKELEKLICYTLDRDVITDDDVEEVCITITENRIFDMINFITERKQKEALDLYYDLLALKEPPMKILFLIARQFNLLMQAKDLMRLGYSRDSLGQKMGLPGFIAGKYMVQARNFSMEILKEAVEDCVQTEQDVKTGKINDLISVELIIVKYSGKQANTH</sequence>
<keyword evidence="6" id="KW-0239">DNA-directed DNA polymerase</keyword>
<evidence type="ECO:0000256" key="4">
    <source>
        <dbReference type="ARBA" id="ARBA00022695"/>
    </source>
</evidence>
<dbReference type="PANTHER" id="PTHR34388:SF1">
    <property type="entry name" value="DNA POLYMERASE III SUBUNIT DELTA"/>
    <property type="match status" value="1"/>
</dbReference>
<keyword evidence="5" id="KW-0235">DNA replication</keyword>
<dbReference type="PANTHER" id="PTHR34388">
    <property type="entry name" value="DNA POLYMERASE III SUBUNIT DELTA"/>
    <property type="match status" value="1"/>
</dbReference>
<dbReference type="EMBL" id="FMKA01000008">
    <property type="protein sequence ID" value="SCP97122.1"/>
    <property type="molecule type" value="Genomic_DNA"/>
</dbReference>
<dbReference type="InterPro" id="IPR027417">
    <property type="entry name" value="P-loop_NTPase"/>
</dbReference>
<dbReference type="GO" id="GO:0003677">
    <property type="term" value="F:DNA binding"/>
    <property type="evidence" value="ECO:0007669"/>
    <property type="project" value="InterPro"/>
</dbReference>
<dbReference type="InterPro" id="IPR008921">
    <property type="entry name" value="DNA_pol3_clamp-load_cplx_C"/>
</dbReference>